<dbReference type="EMBL" id="BJCD01000040">
    <property type="protein sequence ID" value="GDZ94158.1"/>
    <property type="molecule type" value="Genomic_DNA"/>
</dbReference>
<dbReference type="SUPFAM" id="SSF143120">
    <property type="entry name" value="YefM-like"/>
    <property type="match status" value="1"/>
</dbReference>
<name>A0A4P5ZDN6_PLAAG</name>
<gene>
    <name evidence="2" type="ORF">PA905_21100</name>
</gene>
<evidence type="ECO:0000256" key="1">
    <source>
        <dbReference type="ARBA" id="ARBA00009981"/>
    </source>
</evidence>
<organism evidence="2 3">
    <name type="scientific">Planktothrix agardhii CCAP 1459/11A</name>
    <dbReference type="NCBI Taxonomy" id="282420"/>
    <lineage>
        <taxon>Bacteria</taxon>
        <taxon>Bacillati</taxon>
        <taxon>Cyanobacteriota</taxon>
        <taxon>Cyanophyceae</taxon>
        <taxon>Oscillatoriophycideae</taxon>
        <taxon>Oscillatoriales</taxon>
        <taxon>Microcoleaceae</taxon>
        <taxon>Planktothrix</taxon>
    </lineage>
</organism>
<protein>
    <recommendedName>
        <fullName evidence="4">Antitoxin</fullName>
    </recommendedName>
</protein>
<proteinExistence type="inferred from homology"/>
<sequence length="62" mass="7053">MTNIDVTEIQGNFSESLSRVEQQGEKVVIEQNDQELVTLEDVIKGYNMLYGTNFTLESIINN</sequence>
<evidence type="ECO:0000313" key="2">
    <source>
        <dbReference type="EMBL" id="GDZ94158.1"/>
    </source>
</evidence>
<evidence type="ECO:0008006" key="4">
    <source>
        <dbReference type="Google" id="ProtNLM"/>
    </source>
</evidence>
<dbReference type="RefSeq" id="WP_141294323.1">
    <property type="nucleotide sequence ID" value="NZ_BJCD01000040.1"/>
</dbReference>
<comment type="similarity">
    <text evidence="1">Belongs to the phD/YefM antitoxin family.</text>
</comment>
<dbReference type="Proteomes" id="UP000299794">
    <property type="component" value="Unassembled WGS sequence"/>
</dbReference>
<reference evidence="3" key="1">
    <citation type="submission" date="2019-02" db="EMBL/GenBank/DDBJ databases">
        <title>Draft genome sequence of Planktothrix agardhii NIES-905.</title>
        <authorList>
            <person name="Yamaguchi H."/>
            <person name="Suzuki S."/>
            <person name="Kawachi M."/>
        </authorList>
    </citation>
    <scope>NUCLEOTIDE SEQUENCE [LARGE SCALE GENOMIC DNA]</scope>
    <source>
        <strain evidence="3">CCAP 1459/11A</strain>
    </source>
</reference>
<dbReference type="AlphaFoldDB" id="A0A4P5ZDN6"/>
<evidence type="ECO:0000313" key="3">
    <source>
        <dbReference type="Proteomes" id="UP000299794"/>
    </source>
</evidence>
<comment type="caution">
    <text evidence="2">The sequence shown here is derived from an EMBL/GenBank/DDBJ whole genome shotgun (WGS) entry which is preliminary data.</text>
</comment>
<accession>A0A4P5ZDN6</accession>
<dbReference type="InterPro" id="IPR036165">
    <property type="entry name" value="YefM-like_sf"/>
</dbReference>